<evidence type="ECO:0000256" key="2">
    <source>
        <dbReference type="SAM" id="Phobius"/>
    </source>
</evidence>
<feature type="compositionally biased region" description="Acidic residues" evidence="1">
    <location>
        <begin position="106"/>
        <end position="123"/>
    </location>
</feature>
<keyword evidence="2" id="KW-0812">Transmembrane</keyword>
<evidence type="ECO:0008006" key="5">
    <source>
        <dbReference type="Google" id="ProtNLM"/>
    </source>
</evidence>
<reference evidence="3 4" key="1">
    <citation type="submission" date="2022-04" db="EMBL/GenBank/DDBJ databases">
        <title>Gracilibacillus sp. isolated from saltern.</title>
        <authorList>
            <person name="Won M."/>
            <person name="Lee C.-M."/>
            <person name="Woen H.-Y."/>
            <person name="Kwon S.-W."/>
        </authorList>
    </citation>
    <scope>NUCLEOTIDE SEQUENCE [LARGE SCALE GENOMIC DNA]</scope>
    <source>
        <strain evidence="3 4">SSWR10-1</strain>
    </source>
</reference>
<name>A0ABY4EQZ1_9BACI</name>
<feature type="compositionally biased region" description="Basic and acidic residues" evidence="1">
    <location>
        <begin position="19"/>
        <end position="30"/>
    </location>
</feature>
<dbReference type="Proteomes" id="UP000831782">
    <property type="component" value="Chromosome"/>
</dbReference>
<feature type="region of interest" description="Disordered" evidence="1">
    <location>
        <begin position="19"/>
        <end position="40"/>
    </location>
</feature>
<keyword evidence="4" id="KW-1185">Reference proteome</keyword>
<evidence type="ECO:0000256" key="1">
    <source>
        <dbReference type="SAM" id="MobiDB-lite"/>
    </source>
</evidence>
<feature type="region of interest" description="Disordered" evidence="1">
    <location>
        <begin position="106"/>
        <end position="131"/>
    </location>
</feature>
<evidence type="ECO:0000313" key="4">
    <source>
        <dbReference type="Proteomes" id="UP000831782"/>
    </source>
</evidence>
<feature type="transmembrane region" description="Helical" evidence="2">
    <location>
        <begin position="49"/>
        <end position="70"/>
    </location>
</feature>
<gene>
    <name evidence="3" type="ORF">MUN88_11035</name>
</gene>
<accession>A0ABY4EQZ1</accession>
<evidence type="ECO:0000313" key="3">
    <source>
        <dbReference type="EMBL" id="UOQ46639.1"/>
    </source>
</evidence>
<sequence length="282" mass="32124">MSHNEDDLIKELKDLKSNAKINDTQKDKMKMALQKHAQKKKARSKAKHTFIWFTSAAAVLLCGILVYSMINQHQLTLPADEHPTEESQPGENDTQDSDDVTILDEEQNSEEDDADSGEEDVSPEEFKVDQVGTEEATIMNEGMQEEITLQKYRMDPYGITYSMPELLDKYAIEGKSVRHHDDKEYISISLHVVENNTIENISDNLNTEYREQYNDVDDVTETTDENPYEGLHQGGHNASSNEIFGYYVYQINNNVLVIEYEYIGDAGDGISARKPIFLDSIQ</sequence>
<protein>
    <recommendedName>
        <fullName evidence="5">DUF4367 domain-containing protein</fullName>
    </recommendedName>
</protein>
<proteinExistence type="predicted"/>
<keyword evidence="2" id="KW-1133">Transmembrane helix</keyword>
<dbReference type="EMBL" id="CP095072">
    <property type="protein sequence ID" value="UOQ46639.1"/>
    <property type="molecule type" value="Genomic_DNA"/>
</dbReference>
<keyword evidence="2" id="KW-0472">Membrane</keyword>
<organism evidence="3 4">
    <name type="scientific">Gracilibacillus caseinilyticus</name>
    <dbReference type="NCBI Taxonomy" id="2932256"/>
    <lineage>
        <taxon>Bacteria</taxon>
        <taxon>Bacillati</taxon>
        <taxon>Bacillota</taxon>
        <taxon>Bacilli</taxon>
        <taxon>Bacillales</taxon>
        <taxon>Bacillaceae</taxon>
        <taxon>Gracilibacillus</taxon>
    </lineage>
</organism>
<dbReference type="RefSeq" id="WP_244714962.1">
    <property type="nucleotide sequence ID" value="NZ_CP095072.1"/>
</dbReference>